<name>A0A1I6I9B7_9MICO</name>
<dbReference type="Pfam" id="PF07799">
    <property type="entry name" value="DUF1643"/>
    <property type="match status" value="1"/>
</dbReference>
<organism evidence="1 2">
    <name type="scientific">Microbacterium azadirachtae</name>
    <dbReference type="NCBI Taxonomy" id="582680"/>
    <lineage>
        <taxon>Bacteria</taxon>
        <taxon>Bacillati</taxon>
        <taxon>Actinomycetota</taxon>
        <taxon>Actinomycetes</taxon>
        <taxon>Micrococcales</taxon>
        <taxon>Microbacteriaceae</taxon>
        <taxon>Microbacterium</taxon>
    </lineage>
</organism>
<protein>
    <recommendedName>
        <fullName evidence="3">DUF1643 domain-containing protein</fullName>
    </recommendedName>
</protein>
<reference evidence="2" key="1">
    <citation type="submission" date="2016-10" db="EMBL/GenBank/DDBJ databases">
        <authorList>
            <person name="Varghese N."/>
            <person name="Submissions S."/>
        </authorList>
    </citation>
    <scope>NUCLEOTIDE SEQUENCE [LARGE SCALE GENOMIC DNA]</scope>
    <source>
        <strain evidence="2">CL127</strain>
    </source>
</reference>
<dbReference type="AlphaFoldDB" id="A0A1I6I9B7"/>
<proteinExistence type="predicted"/>
<evidence type="ECO:0008006" key="3">
    <source>
        <dbReference type="Google" id="ProtNLM"/>
    </source>
</evidence>
<dbReference type="Proteomes" id="UP000198877">
    <property type="component" value="Unassembled WGS sequence"/>
</dbReference>
<evidence type="ECO:0000313" key="2">
    <source>
        <dbReference type="Proteomes" id="UP000198877"/>
    </source>
</evidence>
<dbReference type="InterPro" id="IPR012441">
    <property type="entry name" value="DUF1643"/>
</dbReference>
<dbReference type="RefSeq" id="WP_091739713.1">
    <property type="nucleotide sequence ID" value="NZ_FOYR01000002.1"/>
</dbReference>
<dbReference type="EMBL" id="FOYR01000002">
    <property type="protein sequence ID" value="SFR62980.1"/>
    <property type="molecule type" value="Genomic_DNA"/>
</dbReference>
<sequence>MTTDAAIAQQQWIYERAADGSARFALGTLGENPLICFGINPSTAVPGVPDPTIKRLTRFAVDNGYDSWMMLNVYPQISTDPRGLDLEHRAELKFENERHIASLLEGRRTALLAAWGGLIETRAYLRALLQDIAQITSATGSGWLSLGEPTKHGHPRHPLYVKANVPLRPFDVDGYLRGLR</sequence>
<gene>
    <name evidence="1" type="ORF">SAMN04488591_2570</name>
</gene>
<accession>A0A1I6I9B7</accession>
<evidence type="ECO:0000313" key="1">
    <source>
        <dbReference type="EMBL" id="SFR62980.1"/>
    </source>
</evidence>